<evidence type="ECO:0000313" key="3">
    <source>
        <dbReference type="Proteomes" id="UP001151760"/>
    </source>
</evidence>
<dbReference type="Pfam" id="PF25597">
    <property type="entry name" value="SH3_retrovirus"/>
    <property type="match status" value="1"/>
</dbReference>
<dbReference type="EMBL" id="BQNB010019766">
    <property type="protein sequence ID" value="GJT88813.1"/>
    <property type="molecule type" value="Genomic_DNA"/>
</dbReference>
<keyword evidence="3" id="KW-1185">Reference proteome</keyword>
<accession>A0ABQ5HLU0</accession>
<dbReference type="PANTHER" id="PTHR42648">
    <property type="entry name" value="TRANSPOSASE, PUTATIVE-RELATED"/>
    <property type="match status" value="1"/>
</dbReference>
<evidence type="ECO:0000259" key="1">
    <source>
        <dbReference type="Pfam" id="PF25597"/>
    </source>
</evidence>
<evidence type="ECO:0000313" key="2">
    <source>
        <dbReference type="EMBL" id="GJT88813.1"/>
    </source>
</evidence>
<dbReference type="InterPro" id="IPR039537">
    <property type="entry name" value="Retrotran_Ty1/copia-like"/>
</dbReference>
<sequence>MARCMMKARGIPNYFWGKAVRHATYIINRTPTRALVGVTPYEKFYGEKPNLEDLKVFRCVAYERIVSKHLKKLNDRSKPLVYLGKKPSSGSFWLYNSRENKIIISAYVVFDEKKGWIWKAENSNQERREPGTSIVLWDKKNRETEQIWNNDATIHDVIIHVTVNTVHNPVTVHETPFHVTSLEGDEDEYENDVTPIPEPMNYNEAKLNLKWIKAMKTKLESIVKNNTWKLVPLPKGFVPIGLSNPNFSSFKDVY</sequence>
<comment type="caution">
    <text evidence="2">The sequence shown here is derived from an EMBL/GenBank/DDBJ whole genome shotgun (WGS) entry which is preliminary data.</text>
</comment>
<protein>
    <submittedName>
        <fullName evidence="2">Zinc finger, CCHC-type containing protein</fullName>
    </submittedName>
</protein>
<name>A0ABQ5HLU0_9ASTR</name>
<reference evidence="2" key="2">
    <citation type="submission" date="2022-01" db="EMBL/GenBank/DDBJ databases">
        <authorList>
            <person name="Yamashiro T."/>
            <person name="Shiraishi A."/>
            <person name="Satake H."/>
            <person name="Nakayama K."/>
        </authorList>
    </citation>
    <scope>NUCLEOTIDE SEQUENCE</scope>
</reference>
<dbReference type="Proteomes" id="UP001151760">
    <property type="component" value="Unassembled WGS sequence"/>
</dbReference>
<dbReference type="Gene3D" id="3.30.420.10">
    <property type="entry name" value="Ribonuclease H-like superfamily/Ribonuclease H"/>
    <property type="match status" value="1"/>
</dbReference>
<organism evidence="2 3">
    <name type="scientific">Tanacetum coccineum</name>
    <dbReference type="NCBI Taxonomy" id="301880"/>
    <lineage>
        <taxon>Eukaryota</taxon>
        <taxon>Viridiplantae</taxon>
        <taxon>Streptophyta</taxon>
        <taxon>Embryophyta</taxon>
        <taxon>Tracheophyta</taxon>
        <taxon>Spermatophyta</taxon>
        <taxon>Magnoliopsida</taxon>
        <taxon>eudicotyledons</taxon>
        <taxon>Gunneridae</taxon>
        <taxon>Pentapetalae</taxon>
        <taxon>asterids</taxon>
        <taxon>campanulids</taxon>
        <taxon>Asterales</taxon>
        <taxon>Asteraceae</taxon>
        <taxon>Asteroideae</taxon>
        <taxon>Anthemideae</taxon>
        <taxon>Anthemidinae</taxon>
        <taxon>Tanacetum</taxon>
    </lineage>
</organism>
<gene>
    <name evidence="2" type="ORF">Tco_1070530</name>
</gene>
<proteinExistence type="predicted"/>
<reference evidence="2" key="1">
    <citation type="journal article" date="2022" name="Int. J. Mol. Sci.">
        <title>Draft Genome of Tanacetum Coccineum: Genomic Comparison of Closely Related Tanacetum-Family Plants.</title>
        <authorList>
            <person name="Yamashiro T."/>
            <person name="Shiraishi A."/>
            <person name="Nakayama K."/>
            <person name="Satake H."/>
        </authorList>
    </citation>
    <scope>NUCLEOTIDE SEQUENCE</scope>
</reference>
<dbReference type="SUPFAM" id="SSF53098">
    <property type="entry name" value="Ribonuclease H-like"/>
    <property type="match status" value="1"/>
</dbReference>
<dbReference type="InterPro" id="IPR036397">
    <property type="entry name" value="RNaseH_sf"/>
</dbReference>
<dbReference type="InterPro" id="IPR012337">
    <property type="entry name" value="RNaseH-like_sf"/>
</dbReference>
<dbReference type="InterPro" id="IPR057670">
    <property type="entry name" value="SH3_retrovirus"/>
</dbReference>
<feature type="domain" description="Retroviral polymerase SH3-like" evidence="1">
    <location>
        <begin position="59"/>
        <end position="122"/>
    </location>
</feature>
<dbReference type="PANTHER" id="PTHR42648:SF25">
    <property type="entry name" value="RNA-DIRECTED DNA POLYMERASE"/>
    <property type="match status" value="1"/>
</dbReference>